<name>A0A1K1QTG9_9BACT</name>
<feature type="domain" description="TonB-dependent receptor-like beta-barrel" evidence="11">
    <location>
        <begin position="369"/>
        <end position="878"/>
    </location>
</feature>
<keyword evidence="5 9" id="KW-0798">TonB box</keyword>
<proteinExistence type="inferred from homology"/>
<evidence type="ECO:0000313" key="14">
    <source>
        <dbReference type="EMBL" id="WQG92512.1"/>
    </source>
</evidence>
<dbReference type="Pfam" id="PF00593">
    <property type="entry name" value="TonB_dep_Rec_b-barrel"/>
    <property type="match status" value="1"/>
</dbReference>
<keyword evidence="2 8" id="KW-0813">Transport</keyword>
<dbReference type="Pfam" id="PF07715">
    <property type="entry name" value="Plug"/>
    <property type="match status" value="1"/>
</dbReference>
<dbReference type="AlphaFoldDB" id="A0A1K1QTG9"/>
<evidence type="ECO:0000259" key="12">
    <source>
        <dbReference type="Pfam" id="PF07715"/>
    </source>
</evidence>
<evidence type="ECO:0000256" key="4">
    <source>
        <dbReference type="ARBA" id="ARBA00022692"/>
    </source>
</evidence>
<dbReference type="InterPro" id="IPR037066">
    <property type="entry name" value="Plug_dom_sf"/>
</dbReference>
<evidence type="ECO:0000256" key="8">
    <source>
        <dbReference type="PROSITE-ProRule" id="PRU01360"/>
    </source>
</evidence>
<dbReference type="Gene3D" id="2.40.170.20">
    <property type="entry name" value="TonB-dependent receptor, beta-barrel domain"/>
    <property type="match status" value="1"/>
</dbReference>
<keyword evidence="14" id="KW-0675">Receptor</keyword>
<reference evidence="14 16" key="2">
    <citation type="submission" date="2023-11" db="EMBL/GenBank/DDBJ databases">
        <title>MicrobeMod: A computational toolkit for identifying prokaryotic methylation and restriction-modification with nanopore sequencing.</title>
        <authorList>
            <person name="Crits-Christoph A."/>
            <person name="Kang S.C."/>
            <person name="Lee H."/>
            <person name="Ostrov N."/>
        </authorList>
    </citation>
    <scope>NUCLEOTIDE SEQUENCE [LARGE SCALE GENOMIC DNA]</scope>
    <source>
        <strain evidence="14 16">ATCC 23090</strain>
    </source>
</reference>
<dbReference type="Pfam" id="PF13715">
    <property type="entry name" value="CarbopepD_reg_2"/>
    <property type="match status" value="1"/>
</dbReference>
<dbReference type="GO" id="GO:0009279">
    <property type="term" value="C:cell outer membrane"/>
    <property type="evidence" value="ECO:0007669"/>
    <property type="project" value="UniProtKB-SubCell"/>
</dbReference>
<evidence type="ECO:0000259" key="11">
    <source>
        <dbReference type="Pfam" id="PF00593"/>
    </source>
</evidence>
<dbReference type="SUPFAM" id="SSF49464">
    <property type="entry name" value="Carboxypeptidase regulatory domain-like"/>
    <property type="match status" value="1"/>
</dbReference>
<evidence type="ECO:0000256" key="3">
    <source>
        <dbReference type="ARBA" id="ARBA00022452"/>
    </source>
</evidence>
<keyword evidence="3 8" id="KW-1134">Transmembrane beta strand</keyword>
<dbReference type="InterPro" id="IPR012910">
    <property type="entry name" value="Plug_dom"/>
</dbReference>
<dbReference type="Proteomes" id="UP001326715">
    <property type="component" value="Chromosome"/>
</dbReference>
<evidence type="ECO:0000256" key="9">
    <source>
        <dbReference type="RuleBase" id="RU003357"/>
    </source>
</evidence>
<keyword evidence="6 8" id="KW-0472">Membrane</keyword>
<dbReference type="PANTHER" id="PTHR47234">
    <property type="match status" value="1"/>
</dbReference>
<evidence type="ECO:0000256" key="5">
    <source>
        <dbReference type="ARBA" id="ARBA00023077"/>
    </source>
</evidence>
<evidence type="ECO:0000256" key="1">
    <source>
        <dbReference type="ARBA" id="ARBA00004571"/>
    </source>
</evidence>
<keyword evidence="7 8" id="KW-0998">Cell outer membrane</keyword>
<dbReference type="InterPro" id="IPR008969">
    <property type="entry name" value="CarboxyPept-like_regulatory"/>
</dbReference>
<gene>
    <name evidence="13" type="ORF">SAMN05661012_03051</name>
    <name evidence="14" type="ORF">SR876_13430</name>
</gene>
<dbReference type="EMBL" id="FPIZ01000009">
    <property type="protein sequence ID" value="SFW63176.1"/>
    <property type="molecule type" value="Genomic_DNA"/>
</dbReference>
<dbReference type="Gene3D" id="2.60.40.1120">
    <property type="entry name" value="Carboxypeptidase-like, regulatory domain"/>
    <property type="match status" value="1"/>
</dbReference>
<evidence type="ECO:0000256" key="2">
    <source>
        <dbReference type="ARBA" id="ARBA00022448"/>
    </source>
</evidence>
<comment type="subcellular location">
    <subcellularLocation>
        <location evidence="1 8">Cell outer membrane</location>
        <topology evidence="1 8">Multi-pass membrane protein</topology>
    </subcellularLocation>
</comment>
<organism evidence="13 15">
    <name type="scientific">Chitinophaga sancti</name>
    <dbReference type="NCBI Taxonomy" id="1004"/>
    <lineage>
        <taxon>Bacteria</taxon>
        <taxon>Pseudomonadati</taxon>
        <taxon>Bacteroidota</taxon>
        <taxon>Chitinophagia</taxon>
        <taxon>Chitinophagales</taxon>
        <taxon>Chitinophagaceae</taxon>
        <taxon>Chitinophaga</taxon>
    </lineage>
</organism>
<keyword evidence="10" id="KW-0732">Signal</keyword>
<comment type="similarity">
    <text evidence="8 9">Belongs to the TonB-dependent receptor family.</text>
</comment>
<dbReference type="InterPro" id="IPR036942">
    <property type="entry name" value="Beta-barrel_TonB_sf"/>
</dbReference>
<evidence type="ECO:0000256" key="10">
    <source>
        <dbReference type="SAM" id="SignalP"/>
    </source>
</evidence>
<accession>A0A1K1QTG9</accession>
<dbReference type="Gene3D" id="2.170.130.10">
    <property type="entry name" value="TonB-dependent receptor, plug domain"/>
    <property type="match status" value="1"/>
</dbReference>
<feature type="domain" description="TonB-dependent receptor plug" evidence="12">
    <location>
        <begin position="117"/>
        <end position="238"/>
    </location>
</feature>
<reference evidence="13 15" key="1">
    <citation type="submission" date="2016-11" db="EMBL/GenBank/DDBJ databases">
        <authorList>
            <person name="Jaros S."/>
            <person name="Januszkiewicz K."/>
            <person name="Wedrychowicz H."/>
        </authorList>
    </citation>
    <scope>NUCLEOTIDE SEQUENCE [LARGE SCALE GENOMIC DNA]</scope>
    <source>
        <strain evidence="13 15">DSM 784</strain>
    </source>
</reference>
<evidence type="ECO:0000256" key="7">
    <source>
        <dbReference type="ARBA" id="ARBA00023237"/>
    </source>
</evidence>
<feature type="signal peptide" evidence="10">
    <location>
        <begin position="1"/>
        <end position="21"/>
    </location>
</feature>
<dbReference type="EMBL" id="CP140154">
    <property type="protein sequence ID" value="WQG92512.1"/>
    <property type="molecule type" value="Genomic_DNA"/>
</dbReference>
<evidence type="ECO:0000313" key="13">
    <source>
        <dbReference type="EMBL" id="SFW63176.1"/>
    </source>
</evidence>
<evidence type="ECO:0000313" key="15">
    <source>
        <dbReference type="Proteomes" id="UP000183788"/>
    </source>
</evidence>
<dbReference type="SUPFAM" id="SSF56935">
    <property type="entry name" value="Porins"/>
    <property type="match status" value="1"/>
</dbReference>
<evidence type="ECO:0000256" key="6">
    <source>
        <dbReference type="ARBA" id="ARBA00023136"/>
    </source>
</evidence>
<dbReference type="PANTHER" id="PTHR47234:SF3">
    <property type="entry name" value="SECRETIN_TONB SHORT N-TERMINAL DOMAIN-CONTAINING PROTEIN"/>
    <property type="match status" value="1"/>
</dbReference>
<dbReference type="OrthoDB" id="9805434at2"/>
<dbReference type="STRING" id="1004.SAMN05661012_03051"/>
<keyword evidence="4 8" id="KW-0812">Transmembrane</keyword>
<feature type="chain" id="PRO_5013108953" evidence="10">
    <location>
        <begin position="22"/>
        <end position="924"/>
    </location>
</feature>
<evidence type="ECO:0000313" key="16">
    <source>
        <dbReference type="Proteomes" id="UP001326715"/>
    </source>
</evidence>
<keyword evidence="16" id="KW-1185">Reference proteome</keyword>
<sequence>MATKIVSCLALLCLCLTVATAQQKVTGKVTDATTGAPLEGITVRVKLSSAGSLTNKSGEYVIEAKATDVLEISAIGFNAQAISVNGRSVVDVKLVSAVSELNQIVLVGSRGTGRARTETPVPVDVIPIAQAALPTAKTDLTAILNMAAPSLNYNKQSGSDGADMIDLATLRGLGPDQTLVLVNGKRRHQTAFVAVYGTRGRGNSGTDLNAIPEAAIDRVEILRDGASAQYGSDAIAGVINIILKKDVNHLNVTAGYAGYYDHKYNTWFGRKQSQYQYGVPIDGNTGTLGLSYGLPLGRHGGFLNFSGNFLIQGKTYRQALDTDLNHKDGLPVNSVRRGAGDGSRMNGGGMINLEVPLGTGKTSLYAFGGYNYKSSDAFAYSRSFAGHPDRFPTDDGGHLIFHKDIMYAVPDDTIFDPHIQTHVSDVSAAVGVKGEFGEGWTWDVSNTLGRNNFHFYGDKTFNASLGAKSPTHFDDGGFSFLQNTTNVTFTKAIHHLNLAFGAEYRYERYSIYAGEEASYTNYDPTFYKATGSQGFPGYRPSDEVAANRGNIAAYVDAEMDVTDKWLVGAAIRAENYSDFGFTTNYKLATRYKLTSNFNIRASVSTGFRAPSLQQINYSSQYTNVQGGTISEVKIAPNYNAITRAAGIPDLKQEKSLNASLGFTWKPVPVLTVTVDGYYVKVKDRIVLSGQFNAGDTTLDAEVYNTLNALHIDNAQFFANAVNTSNYGVDLVVDYNKRWSNQHFRVLFTGNVQQMSIDKINVPAKLNDSYVHRQSFFSDREQRFVKASAPPVKMGLNLEYGFDKWSFGSHLTYFGKISLFGYGYSGDLSGTGINPIVELDEGGKTVPELFVYKGKLVTDLYVSHKFSRHINLFVGVDNVFNVHPDLGYVQGAKLSAFDGEAGGAWDPVQMGVNGMRLFTRIALDF</sequence>
<dbReference type="InterPro" id="IPR039426">
    <property type="entry name" value="TonB-dep_rcpt-like"/>
</dbReference>
<dbReference type="PROSITE" id="PS52016">
    <property type="entry name" value="TONB_DEPENDENT_REC_3"/>
    <property type="match status" value="1"/>
</dbReference>
<dbReference type="RefSeq" id="WP_072361767.1">
    <property type="nucleotide sequence ID" value="NZ_CBHWAX010000024.1"/>
</dbReference>
<protein>
    <submittedName>
        <fullName evidence="13">Iron complex outermembrane recepter protein</fullName>
    </submittedName>
    <submittedName>
        <fullName evidence="14">TonB-dependent receptor</fullName>
    </submittedName>
</protein>
<dbReference type="Proteomes" id="UP000183788">
    <property type="component" value="Unassembled WGS sequence"/>
</dbReference>
<dbReference type="InterPro" id="IPR000531">
    <property type="entry name" value="Beta-barrel_TonB"/>
</dbReference>